<dbReference type="EMBL" id="CDMC01000007">
    <property type="protein sequence ID" value="CEN62908.1"/>
    <property type="molecule type" value="Genomic_DNA"/>
</dbReference>
<evidence type="ECO:0000313" key="3">
    <source>
        <dbReference type="Proteomes" id="UP000054771"/>
    </source>
</evidence>
<reference evidence="3" key="1">
    <citation type="journal article" date="2016" name="Genome Announc.">
        <title>Draft genome sequences of fungus Aspergillus calidoustus.</title>
        <authorList>
            <person name="Horn F."/>
            <person name="Linde J."/>
            <person name="Mattern D.J."/>
            <person name="Walther G."/>
            <person name="Guthke R."/>
            <person name="Scherlach K."/>
            <person name="Martin K."/>
            <person name="Brakhage A.A."/>
            <person name="Petzke L."/>
            <person name="Valiante V."/>
        </authorList>
    </citation>
    <scope>NUCLEOTIDE SEQUENCE [LARGE SCALE GENOMIC DNA]</scope>
    <source>
        <strain evidence="3">SF006504</strain>
    </source>
</reference>
<dbReference type="Gene3D" id="3.40.640.10">
    <property type="entry name" value="Type I PLP-dependent aspartate aminotransferase-like (Major domain)"/>
    <property type="match status" value="1"/>
</dbReference>
<dbReference type="Proteomes" id="UP000054771">
    <property type="component" value="Unassembled WGS sequence"/>
</dbReference>
<protein>
    <recommendedName>
        <fullName evidence="1">Aminotransferase class I/classII large domain-containing protein</fullName>
    </recommendedName>
</protein>
<dbReference type="Pfam" id="PF00155">
    <property type="entry name" value="Aminotran_1_2"/>
    <property type="match status" value="1"/>
</dbReference>
<dbReference type="CDD" id="cd00609">
    <property type="entry name" value="AAT_like"/>
    <property type="match status" value="1"/>
</dbReference>
<name>A0A0U5GX58_ASPCI</name>
<dbReference type="GO" id="GO:0030170">
    <property type="term" value="F:pyridoxal phosphate binding"/>
    <property type="evidence" value="ECO:0007669"/>
    <property type="project" value="InterPro"/>
</dbReference>
<dbReference type="InterPro" id="IPR015422">
    <property type="entry name" value="PyrdxlP-dep_Trfase_small"/>
</dbReference>
<feature type="domain" description="Aminotransferase class I/classII large" evidence="1">
    <location>
        <begin position="41"/>
        <end position="426"/>
    </location>
</feature>
<dbReference type="Gene3D" id="3.90.1150.10">
    <property type="entry name" value="Aspartate Aminotransferase, domain 1"/>
    <property type="match status" value="1"/>
</dbReference>
<accession>A0A0U5GX58</accession>
<organism evidence="2 3">
    <name type="scientific">Aspergillus calidoustus</name>
    <dbReference type="NCBI Taxonomy" id="454130"/>
    <lineage>
        <taxon>Eukaryota</taxon>
        <taxon>Fungi</taxon>
        <taxon>Dikarya</taxon>
        <taxon>Ascomycota</taxon>
        <taxon>Pezizomycotina</taxon>
        <taxon>Eurotiomycetes</taxon>
        <taxon>Eurotiomycetidae</taxon>
        <taxon>Eurotiales</taxon>
        <taxon>Aspergillaceae</taxon>
        <taxon>Aspergillus</taxon>
        <taxon>Aspergillus subgen. Nidulantes</taxon>
    </lineage>
</organism>
<gene>
    <name evidence="2" type="ORF">ASPCAL09536</name>
</gene>
<dbReference type="SUPFAM" id="SSF53383">
    <property type="entry name" value="PLP-dependent transferases"/>
    <property type="match status" value="1"/>
</dbReference>
<dbReference type="GO" id="GO:0047536">
    <property type="term" value="F:2-aminoadipate transaminase activity"/>
    <property type="evidence" value="ECO:0007669"/>
    <property type="project" value="TreeGrafter"/>
</dbReference>
<dbReference type="FunFam" id="3.40.640.10:FF:000080">
    <property type="entry name" value="Aminotransferase, putative"/>
    <property type="match status" value="1"/>
</dbReference>
<dbReference type="PANTHER" id="PTHR42858">
    <property type="entry name" value="AMINOTRANSFERASE"/>
    <property type="match status" value="1"/>
</dbReference>
<dbReference type="InterPro" id="IPR015421">
    <property type="entry name" value="PyrdxlP-dep_Trfase_major"/>
</dbReference>
<dbReference type="OrthoDB" id="7042322at2759"/>
<dbReference type="OMA" id="MIALDSM"/>
<evidence type="ECO:0000313" key="2">
    <source>
        <dbReference type="EMBL" id="CEN62908.1"/>
    </source>
</evidence>
<dbReference type="InterPro" id="IPR015424">
    <property type="entry name" value="PyrdxlP-dep_Trfase"/>
</dbReference>
<sequence>MEHEQEVIDLFCGWPNPSLLPTSALSEAFNTVMADSSIRTPALMYGPDEGYGPVREHIAQWLTSYYKPKDPIPSSRICITGGASQNLACILQVFSDPIYTRNVWMVAPTYHLACRIFDDAGFAGRLRAVPQDKTGLDLDYLRRELVAAEERVGAGIQPLKPDRPWGRLYKHVLYATPTFSNPSTLTMSLADREHLVRLAREFDILIITDDVYDFLQWPSDLKTPLDPVAEALLPRLVDVDRYLDGGPSNECGNVVSNGSFSKLIGPGIRTGWAEGTDDFAYGLSQTGCQRSGGSPSQFSSAMVDQLFPQGILQTHIDQVLRPAYASRYHRMMSAINEHLLPLGATLPFSGPSVVGGYFIWVALPGSLRANDLAPVALQEHRVKIAAGELFQVQRDLGVTKNEFGSYVRLCFAWEQEENLAEGVRRLGYAIRQMTVKSESGPRSPITLTHGLRELEPRATVE</sequence>
<proteinExistence type="predicted"/>
<evidence type="ECO:0000259" key="1">
    <source>
        <dbReference type="Pfam" id="PF00155"/>
    </source>
</evidence>
<keyword evidence="3" id="KW-1185">Reference proteome</keyword>
<dbReference type="AlphaFoldDB" id="A0A0U5GX58"/>
<dbReference type="InterPro" id="IPR004839">
    <property type="entry name" value="Aminotransferase_I/II_large"/>
</dbReference>
<dbReference type="PANTHER" id="PTHR42858:SF1">
    <property type="entry name" value="LD15494P"/>
    <property type="match status" value="1"/>
</dbReference>
<dbReference type="STRING" id="454130.A0A0U5GX58"/>